<accession>A0A7U4JB33</accession>
<dbReference type="AlphaFoldDB" id="A0A7U4JB33"/>
<sequence length="107" mass="11466">MGNARTGGIAVIFVAARTTEDDAGYAAAAAAMDALAARQPGYRGVDSVRGADGVGITVSYWADEASAVAWREHPEHAAIRDAGRARWYLWYRLHVATIGRSYDWAAP</sequence>
<dbReference type="InterPro" id="IPR007138">
    <property type="entry name" value="ABM_dom"/>
</dbReference>
<dbReference type="RefSeq" id="WP_044334514.1">
    <property type="nucleotide sequence ID" value="NZ_CP010836.1"/>
</dbReference>
<keyword evidence="2" id="KW-0560">Oxidoreductase</keyword>
<dbReference type="PANTHER" id="PTHR37811">
    <property type="entry name" value="BLL5343 PROTEIN"/>
    <property type="match status" value="1"/>
</dbReference>
<dbReference type="Pfam" id="PF03992">
    <property type="entry name" value="ABM"/>
    <property type="match status" value="1"/>
</dbReference>
<dbReference type="KEGG" id="sphi:TS85_19830"/>
<evidence type="ECO:0000313" key="3">
    <source>
        <dbReference type="Proteomes" id="UP000032300"/>
    </source>
</evidence>
<dbReference type="PANTHER" id="PTHR37811:SF2">
    <property type="entry name" value="ABM DOMAIN-CONTAINING PROTEIN"/>
    <property type="match status" value="1"/>
</dbReference>
<evidence type="ECO:0000259" key="1">
    <source>
        <dbReference type="Pfam" id="PF03992"/>
    </source>
</evidence>
<dbReference type="InterPro" id="IPR011008">
    <property type="entry name" value="Dimeric_a/b-barrel"/>
</dbReference>
<proteinExistence type="predicted"/>
<keyword evidence="2" id="KW-0503">Monooxygenase</keyword>
<keyword evidence="3" id="KW-1185">Reference proteome</keyword>
<dbReference type="InterPro" id="IPR052936">
    <property type="entry name" value="Jasmonate_Hydroxylase-like"/>
</dbReference>
<protein>
    <submittedName>
        <fullName evidence="2">Antibiotic biosynthesis monooxygenase</fullName>
    </submittedName>
</protein>
<dbReference type="GO" id="GO:0004497">
    <property type="term" value="F:monooxygenase activity"/>
    <property type="evidence" value="ECO:0007669"/>
    <property type="project" value="UniProtKB-KW"/>
</dbReference>
<evidence type="ECO:0000313" key="2">
    <source>
        <dbReference type="EMBL" id="AJP73560.1"/>
    </source>
</evidence>
<name>A0A7U4JB33_9SPHN</name>
<dbReference type="Proteomes" id="UP000032300">
    <property type="component" value="Chromosome"/>
</dbReference>
<organism evidence="2 3">
    <name type="scientific">Sphingomonas hengshuiensis</name>
    <dbReference type="NCBI Taxonomy" id="1609977"/>
    <lineage>
        <taxon>Bacteria</taxon>
        <taxon>Pseudomonadati</taxon>
        <taxon>Pseudomonadota</taxon>
        <taxon>Alphaproteobacteria</taxon>
        <taxon>Sphingomonadales</taxon>
        <taxon>Sphingomonadaceae</taxon>
        <taxon>Sphingomonas</taxon>
    </lineage>
</organism>
<reference evidence="2 3" key="2">
    <citation type="submission" date="2015-02" db="EMBL/GenBank/DDBJ databases">
        <title>The complete genome of Sphingomonas hengshuiensis sp. WHSC-8 isolated from soil of Hengshui Lake.</title>
        <authorList>
            <person name="Wei S."/>
            <person name="Guo J."/>
            <person name="Su C."/>
            <person name="Wu R."/>
            <person name="Zhang Z."/>
            <person name="Liang K."/>
            <person name="Li H."/>
            <person name="Wang T."/>
            <person name="Liu H."/>
            <person name="Zhang C."/>
            <person name="Li Z."/>
            <person name="Wang Q."/>
            <person name="Meng J."/>
        </authorList>
    </citation>
    <scope>NUCLEOTIDE SEQUENCE [LARGE SCALE GENOMIC DNA]</scope>
    <source>
        <strain evidence="2 3">WHSC-8</strain>
    </source>
</reference>
<reference evidence="2 3" key="1">
    <citation type="journal article" date="2015" name="Int. J. Syst. Evol. Microbiol.">
        <title>Sphingomonas hengshuiensis sp. nov., isolated from lake wetland.</title>
        <authorList>
            <person name="Wei S."/>
            <person name="Wang T."/>
            <person name="Liu H."/>
            <person name="Zhang C."/>
            <person name="Guo J."/>
            <person name="Wang Q."/>
            <person name="Liang K."/>
            <person name="Zhang Z."/>
        </authorList>
    </citation>
    <scope>NUCLEOTIDE SEQUENCE [LARGE SCALE GENOMIC DNA]</scope>
    <source>
        <strain evidence="2 3">WHSC-8</strain>
    </source>
</reference>
<dbReference type="EMBL" id="CP010836">
    <property type="protein sequence ID" value="AJP73560.1"/>
    <property type="molecule type" value="Genomic_DNA"/>
</dbReference>
<dbReference type="OrthoDB" id="9797060at2"/>
<dbReference type="Gene3D" id="3.30.70.100">
    <property type="match status" value="1"/>
</dbReference>
<feature type="domain" description="ABM" evidence="1">
    <location>
        <begin position="19"/>
        <end position="81"/>
    </location>
</feature>
<gene>
    <name evidence="2" type="ORF">TS85_19830</name>
</gene>
<dbReference type="SUPFAM" id="SSF54909">
    <property type="entry name" value="Dimeric alpha+beta barrel"/>
    <property type="match status" value="1"/>
</dbReference>